<sequence>MKANRRHIYVLLAFATVLAVLAAVVVMLNTLGEARIADSAKPLPASQQLIERGRYLALAGNCAGCHTERGGAAYAGGRSISTPFGIIYTSNLTPDPRAGIGLWSADHFWRAMHNGRSRDGRLLYPAFPYTSYTQVTREDSDAIYAWLQTLPPVSQGNRAHALDFPYNTQAALAVWRALFFRPGAYEAQARRSPDWNRGAYLVGGLGHCIACHGSRNVLGATNSGRGLGGGPIPGQSWYAPALDDPAEAGTSHWQTSDIVALLKTGITASATVSGPMADVVYQSTQYLDDADLHAIAVYLKDLPDHAQARQEAIPVQSGSALMQRGDKVYSKQCASCHGEQGEGKVGMFPALAGNRAVKLGNPANLIQMVLFGGYAPSTKGNPRPYGMPPFGHVLTDEDVSAVLTYVRGSWGNNAPEVSLLQVVRR</sequence>
<dbReference type="PANTHER" id="PTHR35008:SF4">
    <property type="entry name" value="BLL4482 PROTEIN"/>
    <property type="match status" value="1"/>
</dbReference>
<dbReference type="Proteomes" id="UP001561046">
    <property type="component" value="Unassembled WGS sequence"/>
</dbReference>
<dbReference type="PANTHER" id="PTHR35008">
    <property type="entry name" value="BLL4482 PROTEIN-RELATED"/>
    <property type="match status" value="1"/>
</dbReference>
<evidence type="ECO:0000256" key="1">
    <source>
        <dbReference type="ARBA" id="ARBA00022617"/>
    </source>
</evidence>
<comment type="caution">
    <text evidence="6">The sequence shown here is derived from an EMBL/GenBank/DDBJ whole genome shotgun (WGS) entry which is preliminary data.</text>
</comment>
<protein>
    <submittedName>
        <fullName evidence="6">Cytochrome c</fullName>
    </submittedName>
</protein>
<organism evidence="6 7">
    <name type="scientific">Comamonas guangdongensis</name>
    <dbReference type="NCBI Taxonomy" id="510515"/>
    <lineage>
        <taxon>Bacteria</taxon>
        <taxon>Pseudomonadati</taxon>
        <taxon>Pseudomonadota</taxon>
        <taxon>Betaproteobacteria</taxon>
        <taxon>Burkholderiales</taxon>
        <taxon>Comamonadaceae</taxon>
        <taxon>Comamonas</taxon>
    </lineage>
</organism>
<gene>
    <name evidence="6" type="ORF">AB6724_05570</name>
</gene>
<evidence type="ECO:0000256" key="4">
    <source>
        <dbReference type="PROSITE-ProRule" id="PRU00433"/>
    </source>
</evidence>
<keyword evidence="7" id="KW-1185">Reference proteome</keyword>
<dbReference type="EMBL" id="JBFYGN010000005">
    <property type="protein sequence ID" value="MEX8192306.1"/>
    <property type="molecule type" value="Genomic_DNA"/>
</dbReference>
<evidence type="ECO:0000256" key="3">
    <source>
        <dbReference type="ARBA" id="ARBA00023004"/>
    </source>
</evidence>
<dbReference type="InterPro" id="IPR036909">
    <property type="entry name" value="Cyt_c-like_dom_sf"/>
</dbReference>
<dbReference type="InterPro" id="IPR014353">
    <property type="entry name" value="Membr-bd_ADH_cyt_c"/>
</dbReference>
<dbReference type="RefSeq" id="WP_369337513.1">
    <property type="nucleotide sequence ID" value="NZ_JBFYGN010000005.1"/>
</dbReference>
<name>A0ABV3ZT90_9BURK</name>
<proteinExistence type="predicted"/>
<keyword evidence="3 4" id="KW-0408">Iron</keyword>
<dbReference type="Pfam" id="PF00034">
    <property type="entry name" value="Cytochrom_C"/>
    <property type="match status" value="3"/>
</dbReference>
<evidence type="ECO:0000256" key="2">
    <source>
        <dbReference type="ARBA" id="ARBA00022723"/>
    </source>
</evidence>
<evidence type="ECO:0000259" key="5">
    <source>
        <dbReference type="PROSITE" id="PS51007"/>
    </source>
</evidence>
<feature type="domain" description="Cytochrome c" evidence="5">
    <location>
        <begin position="193"/>
        <end position="303"/>
    </location>
</feature>
<dbReference type="PIRSF" id="PIRSF000018">
    <property type="entry name" value="Mb_ADH_cyt_c"/>
    <property type="match status" value="1"/>
</dbReference>
<dbReference type="PROSITE" id="PS51007">
    <property type="entry name" value="CYTC"/>
    <property type="match status" value="3"/>
</dbReference>
<evidence type="ECO:0000313" key="6">
    <source>
        <dbReference type="EMBL" id="MEX8192306.1"/>
    </source>
</evidence>
<dbReference type="SUPFAM" id="SSF46626">
    <property type="entry name" value="Cytochrome c"/>
    <property type="match status" value="3"/>
</dbReference>
<evidence type="ECO:0000313" key="7">
    <source>
        <dbReference type="Proteomes" id="UP001561046"/>
    </source>
</evidence>
<keyword evidence="2 4" id="KW-0479">Metal-binding</keyword>
<dbReference type="Gene3D" id="1.10.760.10">
    <property type="entry name" value="Cytochrome c-like domain"/>
    <property type="match status" value="3"/>
</dbReference>
<keyword evidence="1 4" id="KW-0349">Heme</keyword>
<accession>A0ABV3ZT90</accession>
<dbReference type="InterPro" id="IPR051459">
    <property type="entry name" value="Cytochrome_c-type_DH"/>
</dbReference>
<feature type="domain" description="Cytochrome c" evidence="5">
    <location>
        <begin position="320"/>
        <end position="410"/>
    </location>
</feature>
<dbReference type="InterPro" id="IPR009056">
    <property type="entry name" value="Cyt_c-like_dom"/>
</dbReference>
<reference evidence="6 7" key="1">
    <citation type="journal article" date="2013" name="Int. J. Syst. Evol. Microbiol.">
        <title>Comamonas guangdongensis sp. nov., isolated from subterranean forest sediment, and emended description of the genus Comamonas.</title>
        <authorList>
            <person name="Zhang J."/>
            <person name="Wang Y."/>
            <person name="Zhou S."/>
            <person name="Wu C."/>
            <person name="He J."/>
            <person name="Li F."/>
        </authorList>
    </citation>
    <scope>NUCLEOTIDE SEQUENCE [LARGE SCALE GENOMIC DNA]</scope>
    <source>
        <strain evidence="6 7">CCTCC AB2011133</strain>
    </source>
</reference>
<feature type="domain" description="Cytochrome c" evidence="5">
    <location>
        <begin position="48"/>
        <end position="151"/>
    </location>
</feature>